<sequence>MGVHMCDPTGGPQETSPSLFGSCFFSKVKKRKKEQSNRPPHPEFPREGYTCVTH</sequence>
<accession>A0A6C0IZW9</accession>
<protein>
    <submittedName>
        <fullName evidence="2">Uncharacterized protein</fullName>
    </submittedName>
</protein>
<reference evidence="2" key="1">
    <citation type="journal article" date="2020" name="Nature">
        <title>Giant virus diversity and host interactions through global metagenomics.</title>
        <authorList>
            <person name="Schulz F."/>
            <person name="Roux S."/>
            <person name="Paez-Espino D."/>
            <person name="Jungbluth S."/>
            <person name="Walsh D.A."/>
            <person name="Denef V.J."/>
            <person name="McMahon K.D."/>
            <person name="Konstantinidis K.T."/>
            <person name="Eloe-Fadrosh E.A."/>
            <person name="Kyrpides N.C."/>
            <person name="Woyke T."/>
        </authorList>
    </citation>
    <scope>NUCLEOTIDE SEQUENCE</scope>
    <source>
        <strain evidence="2">GVMAG-M-3300025626-8</strain>
    </source>
</reference>
<feature type="compositionally biased region" description="Basic and acidic residues" evidence="1">
    <location>
        <begin position="34"/>
        <end position="46"/>
    </location>
</feature>
<feature type="region of interest" description="Disordered" evidence="1">
    <location>
        <begin position="30"/>
        <end position="54"/>
    </location>
</feature>
<organism evidence="2">
    <name type="scientific">viral metagenome</name>
    <dbReference type="NCBI Taxonomy" id="1070528"/>
    <lineage>
        <taxon>unclassified sequences</taxon>
        <taxon>metagenomes</taxon>
        <taxon>organismal metagenomes</taxon>
    </lineage>
</organism>
<evidence type="ECO:0000256" key="1">
    <source>
        <dbReference type="SAM" id="MobiDB-lite"/>
    </source>
</evidence>
<proteinExistence type="predicted"/>
<evidence type="ECO:0000313" key="2">
    <source>
        <dbReference type="EMBL" id="QHT98006.1"/>
    </source>
</evidence>
<dbReference type="AlphaFoldDB" id="A0A6C0IZW9"/>
<dbReference type="EMBL" id="MN740286">
    <property type="protein sequence ID" value="QHT98006.1"/>
    <property type="molecule type" value="Genomic_DNA"/>
</dbReference>
<name>A0A6C0IZW9_9ZZZZ</name>